<keyword evidence="2" id="KW-1185">Reference proteome</keyword>
<dbReference type="Proteomes" id="UP000501690">
    <property type="component" value="Linkage Group LG7"/>
</dbReference>
<dbReference type="Gramene" id="Vigun08g157700.1.v1.2">
    <property type="protein sequence ID" value="Vigun08g157700.1.v1.2"/>
    <property type="gene ID" value="Vigun08g157700.v1.2"/>
</dbReference>
<dbReference type="OrthoDB" id="1924189at2759"/>
<dbReference type="EMBL" id="CP039351">
    <property type="protein sequence ID" value="QCE01316.1"/>
    <property type="molecule type" value="Genomic_DNA"/>
</dbReference>
<dbReference type="AlphaFoldDB" id="A0A4D6MIN9"/>
<organism evidence="1 2">
    <name type="scientific">Vigna unguiculata</name>
    <name type="common">Cowpea</name>
    <dbReference type="NCBI Taxonomy" id="3917"/>
    <lineage>
        <taxon>Eukaryota</taxon>
        <taxon>Viridiplantae</taxon>
        <taxon>Streptophyta</taxon>
        <taxon>Embryophyta</taxon>
        <taxon>Tracheophyta</taxon>
        <taxon>Spermatophyta</taxon>
        <taxon>Magnoliopsida</taxon>
        <taxon>eudicotyledons</taxon>
        <taxon>Gunneridae</taxon>
        <taxon>Pentapetalae</taxon>
        <taxon>rosids</taxon>
        <taxon>fabids</taxon>
        <taxon>Fabales</taxon>
        <taxon>Fabaceae</taxon>
        <taxon>Papilionoideae</taxon>
        <taxon>50 kb inversion clade</taxon>
        <taxon>NPAAA clade</taxon>
        <taxon>indigoferoid/millettioid clade</taxon>
        <taxon>Phaseoleae</taxon>
        <taxon>Vigna</taxon>
    </lineage>
</organism>
<dbReference type="PANTHER" id="PTHR26312">
    <property type="entry name" value="TETRATRICOPEPTIDE REPEAT PROTEIN 5"/>
    <property type="match status" value="1"/>
</dbReference>
<protein>
    <recommendedName>
        <fullName evidence="3">Tetratricopeptide repeat</fullName>
    </recommendedName>
</protein>
<evidence type="ECO:0000313" key="2">
    <source>
        <dbReference type="Proteomes" id="UP000501690"/>
    </source>
</evidence>
<evidence type="ECO:0000313" key="1">
    <source>
        <dbReference type="EMBL" id="QCE01316.1"/>
    </source>
</evidence>
<dbReference type="Gene3D" id="1.25.40.10">
    <property type="entry name" value="Tetratricopeptide repeat domain"/>
    <property type="match status" value="1"/>
</dbReference>
<dbReference type="SUPFAM" id="SSF48452">
    <property type="entry name" value="TPR-like"/>
    <property type="match status" value="1"/>
</dbReference>
<gene>
    <name evidence="1" type="ORF">DEO72_LG7g2612</name>
</gene>
<name>A0A4D6MIN9_VIGUN</name>
<dbReference type="InterPro" id="IPR011990">
    <property type="entry name" value="TPR-like_helical_dom_sf"/>
</dbReference>
<evidence type="ECO:0008006" key="3">
    <source>
        <dbReference type="Google" id="ProtNLM"/>
    </source>
</evidence>
<proteinExistence type="predicted"/>
<sequence length="483" mass="55862">MASRVSSNLKCWHFRTPYYCDSWKTPRVASSSSLLLRRVTERNNNVMPCGLVYRTRKSKVQRGKPVYSALFDDFHQEEMMNLVQIGCCDENGNEIACAVSDITPNKQLKNVSGRGSSEEFRTMEPEVLEPSLLGIQPEPPSWPERDEILRLSFERKVNSVEIPLSIRMIKKKLQLEEGLKEAGEFTELTNCSMKKAFSSMMFIMHELQSQALQTRETLCGEDLESVMAKLGREMDASFVWLFQQVFWKTPILVADVMVLLANFLVFSMNEDTVKAIIPSMITEAVTLTNNESKVQRLLDGTDDDQGEYVKQELSEEEEMLWNSLQEEAAILQKELRSEVLDHETREQFVAPVSVELEEDHYEEYIKTELYYKMHLLRTPHCSLLLSNYAHFLFLVLHDIDRAEEYYKRSVLVETPEGEAFSRYADFLLMIRKDVWAAELRYLQALEADPGNSYYLSKYANFLWNTGGQDANSFPIEELDNLQL</sequence>
<accession>A0A4D6MIN9</accession>
<reference evidence="1 2" key="1">
    <citation type="submission" date="2019-04" db="EMBL/GenBank/DDBJ databases">
        <title>An improved genome assembly and genetic linkage map for asparagus bean, Vigna unguiculata ssp. sesquipedialis.</title>
        <authorList>
            <person name="Xia Q."/>
            <person name="Zhang R."/>
            <person name="Dong Y."/>
        </authorList>
    </citation>
    <scope>NUCLEOTIDE SEQUENCE [LARGE SCALE GENOMIC DNA]</scope>
    <source>
        <tissue evidence="1">Leaf</tissue>
    </source>
</reference>
<dbReference type="PANTHER" id="PTHR26312:SF176">
    <property type="entry name" value="TETRATRICOPEPTIDE-LIKE HELICAL DOMAIN-CONTAINING PROTEIN-RELATED"/>
    <property type="match status" value="1"/>
</dbReference>